<dbReference type="InterPro" id="IPR051083">
    <property type="entry name" value="GrpII_Intron_Splice-Mob/Def"/>
</dbReference>
<evidence type="ECO:0000313" key="3">
    <source>
        <dbReference type="EMBL" id="BAM06996.1"/>
    </source>
</evidence>
<dbReference type="OrthoDB" id="9788687at2"/>
<evidence type="ECO:0000256" key="1">
    <source>
        <dbReference type="ARBA" id="ARBA00034120"/>
    </source>
</evidence>
<protein>
    <submittedName>
        <fullName evidence="3">RNA-directed DNA polymerase</fullName>
    </submittedName>
</protein>
<dbReference type="InterPro" id="IPR043502">
    <property type="entry name" value="DNA/RNA_pol_sf"/>
</dbReference>
<dbReference type="PANTHER" id="PTHR34047:SF10">
    <property type="entry name" value="GROUP II INTRON-ASSOCIATED OPEN READING FRAME"/>
    <property type="match status" value="1"/>
</dbReference>
<proteinExistence type="inferred from homology"/>
<reference evidence="4" key="2">
    <citation type="submission" date="2012-03" db="EMBL/GenBank/DDBJ databases">
        <title>The complete genome sequence of the pioneer microbe on fresh volcanic deposit, Leptospirillum ferrooxidans strain C2-3.</title>
        <authorList>
            <person name="Fujimura R."/>
            <person name="Sato Y."/>
            <person name="Nishizawa T."/>
            <person name="Nanba K."/>
            <person name="Oshima K."/>
            <person name="Hattori M."/>
            <person name="Kamijo T."/>
            <person name="Ohta H."/>
        </authorList>
    </citation>
    <scope>NUCLEOTIDE SEQUENCE [LARGE SCALE GENOMIC DNA]</scope>
    <source>
        <strain evidence="4">C2-3</strain>
    </source>
</reference>
<dbReference type="EMBL" id="AP012342">
    <property type="protein sequence ID" value="BAM06996.1"/>
    <property type="molecule type" value="Genomic_DNA"/>
</dbReference>
<accession>I0INZ7</accession>
<gene>
    <name evidence="3" type="ordered locus">LFE_1313</name>
</gene>
<evidence type="ECO:0000259" key="2">
    <source>
        <dbReference type="PROSITE" id="PS50878"/>
    </source>
</evidence>
<dbReference type="Proteomes" id="UP000007382">
    <property type="component" value="Chromosome"/>
</dbReference>
<dbReference type="RefSeq" id="WP_014449485.1">
    <property type="nucleotide sequence ID" value="NC_017094.1"/>
</dbReference>
<dbReference type="Pfam" id="PF00078">
    <property type="entry name" value="RVT_1"/>
    <property type="match status" value="1"/>
</dbReference>
<dbReference type="KEGG" id="lfc:LFE_1313"/>
<keyword evidence="4" id="KW-1185">Reference proteome</keyword>
<dbReference type="STRING" id="1162668.LFE_1313"/>
<dbReference type="GO" id="GO:0003964">
    <property type="term" value="F:RNA-directed DNA polymerase activity"/>
    <property type="evidence" value="ECO:0007669"/>
    <property type="project" value="UniProtKB-KW"/>
</dbReference>
<name>I0INZ7_LEPFC</name>
<dbReference type="CDD" id="cd01651">
    <property type="entry name" value="RT_G2_intron"/>
    <property type="match status" value="1"/>
</dbReference>
<dbReference type="SUPFAM" id="SSF56672">
    <property type="entry name" value="DNA/RNA polymerases"/>
    <property type="match status" value="1"/>
</dbReference>
<dbReference type="PATRIC" id="fig|1162668.3.peg.1536"/>
<keyword evidence="3" id="KW-0695">RNA-directed DNA polymerase</keyword>
<sequence length="202" mass="22594">MSTTLIPCIVRIPIAEETAEPNSYGFRPDRSTADAIGQCFVLLSQRASPQWILEGDIKSCFDTISHPWLLDHIPVEKVVLQKWLGAGYIDKRTFFPSMEGTPQGDIASPTMTNMVLDGLEEILKDPPFSPSCLVHIVKYADDSIITGSSKDLPQYEVNPVVETFLQERGLLLSQEKTRVVHIRVGFDFFSWAKMSGNMETNS</sequence>
<keyword evidence="3" id="KW-0548">Nucleotidyltransferase</keyword>
<dbReference type="eggNOG" id="COG3344">
    <property type="taxonomic scope" value="Bacteria"/>
</dbReference>
<feature type="domain" description="Reverse transcriptase" evidence="2">
    <location>
        <begin position="1"/>
        <end position="196"/>
    </location>
</feature>
<reference evidence="3 4" key="1">
    <citation type="journal article" date="2012" name="J. Bacteriol.">
        <title>Complete Genome Sequence of Leptospirillum ferrooxidans Strain C2-3, Isolated from a Fresh Volcanic Ash Deposit on the Island of Miyake, Japan.</title>
        <authorList>
            <person name="Fujimura R."/>
            <person name="Sato Y."/>
            <person name="Nishizawa T."/>
            <person name="Oshima K."/>
            <person name="Kim S.-W."/>
            <person name="Hattori M."/>
            <person name="Kamijo T."/>
            <person name="Ohta H."/>
        </authorList>
    </citation>
    <scope>NUCLEOTIDE SEQUENCE [LARGE SCALE GENOMIC DNA]</scope>
    <source>
        <strain evidence="3 4">C2-3</strain>
    </source>
</reference>
<keyword evidence="3" id="KW-0808">Transferase</keyword>
<dbReference type="PROSITE" id="PS50878">
    <property type="entry name" value="RT_POL"/>
    <property type="match status" value="1"/>
</dbReference>
<comment type="similarity">
    <text evidence="1">Belongs to the bacterial reverse transcriptase family.</text>
</comment>
<dbReference type="InterPro" id="IPR000477">
    <property type="entry name" value="RT_dom"/>
</dbReference>
<dbReference type="PANTHER" id="PTHR34047">
    <property type="entry name" value="NUCLEAR INTRON MATURASE 1, MITOCHONDRIAL-RELATED"/>
    <property type="match status" value="1"/>
</dbReference>
<dbReference type="AlphaFoldDB" id="I0INZ7"/>
<evidence type="ECO:0000313" key="4">
    <source>
        <dbReference type="Proteomes" id="UP000007382"/>
    </source>
</evidence>
<dbReference type="HOGENOM" id="CLU_1481433_0_0_0"/>
<organism evidence="3 4">
    <name type="scientific">Leptospirillum ferrooxidans (strain C2-3)</name>
    <dbReference type="NCBI Taxonomy" id="1162668"/>
    <lineage>
        <taxon>Bacteria</taxon>
        <taxon>Pseudomonadati</taxon>
        <taxon>Nitrospirota</taxon>
        <taxon>Nitrospiria</taxon>
        <taxon>Nitrospirales</taxon>
        <taxon>Nitrospiraceae</taxon>
        <taxon>Leptospirillum</taxon>
    </lineage>
</organism>